<feature type="domain" description="DUF4131" evidence="8">
    <location>
        <begin position="74"/>
        <end position="227"/>
    </location>
</feature>
<proteinExistence type="predicted"/>
<dbReference type="GO" id="GO:0005886">
    <property type="term" value="C:plasma membrane"/>
    <property type="evidence" value="ECO:0007669"/>
    <property type="project" value="UniProtKB-SubCell"/>
</dbReference>
<evidence type="ECO:0000256" key="2">
    <source>
        <dbReference type="ARBA" id="ARBA00022475"/>
    </source>
</evidence>
<dbReference type="PANTHER" id="PTHR30619">
    <property type="entry name" value="DNA INTERNALIZATION/COMPETENCE PROTEIN COMEC/REC2"/>
    <property type="match status" value="1"/>
</dbReference>
<keyword evidence="4 6" id="KW-1133">Transmembrane helix</keyword>
<dbReference type="Proteomes" id="UP000199071">
    <property type="component" value="Unassembled WGS sequence"/>
</dbReference>
<feature type="transmembrane region" description="Helical" evidence="6">
    <location>
        <begin position="53"/>
        <end position="70"/>
    </location>
</feature>
<gene>
    <name evidence="9" type="ORF">SAMN02982931_00980</name>
</gene>
<dbReference type="AlphaFoldDB" id="A0A1G6AXU5"/>
<feature type="transmembrane region" description="Helical" evidence="6">
    <location>
        <begin position="293"/>
        <end position="314"/>
    </location>
</feature>
<evidence type="ECO:0000256" key="4">
    <source>
        <dbReference type="ARBA" id="ARBA00022989"/>
    </source>
</evidence>
<name>A0A1G6AXU5_9HYPH</name>
<feature type="transmembrane region" description="Helical" evidence="6">
    <location>
        <begin position="334"/>
        <end position="352"/>
    </location>
</feature>
<feature type="transmembrane region" description="Helical" evidence="6">
    <location>
        <begin position="447"/>
        <end position="467"/>
    </location>
</feature>
<protein>
    <submittedName>
        <fullName evidence="9">Competence protein ComEC</fullName>
    </submittedName>
</protein>
<feature type="transmembrane region" description="Helical" evidence="6">
    <location>
        <begin position="76"/>
        <end position="93"/>
    </location>
</feature>
<dbReference type="Pfam" id="PF03772">
    <property type="entry name" value="Competence"/>
    <property type="match status" value="1"/>
</dbReference>
<keyword evidence="2" id="KW-1003">Cell membrane</keyword>
<dbReference type="EMBL" id="FMXQ01000002">
    <property type="protein sequence ID" value="SDB13063.1"/>
    <property type="molecule type" value="Genomic_DNA"/>
</dbReference>
<evidence type="ECO:0000256" key="6">
    <source>
        <dbReference type="SAM" id="Phobius"/>
    </source>
</evidence>
<evidence type="ECO:0000256" key="3">
    <source>
        <dbReference type="ARBA" id="ARBA00022692"/>
    </source>
</evidence>
<dbReference type="InterPro" id="IPR025405">
    <property type="entry name" value="DUF4131"/>
</dbReference>
<dbReference type="NCBIfam" id="TIGR00360">
    <property type="entry name" value="ComEC_N-term"/>
    <property type="match status" value="1"/>
</dbReference>
<reference evidence="9 10" key="1">
    <citation type="submission" date="2016-10" db="EMBL/GenBank/DDBJ databases">
        <authorList>
            <person name="de Groot N.N."/>
        </authorList>
    </citation>
    <scope>NUCLEOTIDE SEQUENCE [LARGE SCALE GENOMIC DNA]</scope>
    <source>
        <strain evidence="9 10">ATCC 35022</strain>
    </source>
</reference>
<feature type="transmembrane region" description="Helical" evidence="6">
    <location>
        <begin position="397"/>
        <end position="419"/>
    </location>
</feature>
<evidence type="ECO:0000259" key="8">
    <source>
        <dbReference type="Pfam" id="PF13567"/>
    </source>
</evidence>
<feature type="domain" description="ComEC/Rec2-related protein" evidence="7">
    <location>
        <begin position="272"/>
        <end position="560"/>
    </location>
</feature>
<accession>A0A1G6AXU5</accession>
<feature type="transmembrane region" description="Helical" evidence="6">
    <location>
        <begin position="561"/>
        <end position="579"/>
    </location>
</feature>
<feature type="transmembrane region" description="Helical" evidence="6">
    <location>
        <begin position="479"/>
        <end position="500"/>
    </location>
</feature>
<evidence type="ECO:0000259" key="7">
    <source>
        <dbReference type="Pfam" id="PF03772"/>
    </source>
</evidence>
<keyword evidence="10" id="KW-1185">Reference proteome</keyword>
<sequence length="732" mass="77349">MSDLQRETRQSGRIGRPRRLVVPGGGRYAHGLDAFRLSLAATFEREMEAGRGFLWLPVLFGAGIVIYFALPAEPSGLALAVVSALLAVAAWRSRQRIAVFRLLAALTAVAAGCAVMKARTDIAGAPVIPREMTTTVTGWVAEREAAARGGARVLLRVDGIDKVAKKQAPENVRITIRSKADTITVGDALTVLARIRPPSGPTIPGGYDFARADYYARVGAVGFAYGAAKPADIGDPPFGIRLAMPVAHVRQGIRDRIVAALPGDNGQIAAALVMGDRRGISEKTQEAMRASGLGHILAISGLHMALVAGSAFWVIRALLALSPSLAINRPIRKWAAGGALLIAAVYLGISGAGVSTQRAFVMLAVMLVAVMIDRRAISLRNVALAALIVLLIEPQSILTASFQMSFAATLALVAGYEAIRANADRRLRLAGLADRGIGARLVVSARGLFLTSLIAGLATTPFAVYHFQRAAPLTLVANLLAMPVVGLIVMPMAFFSVLLMPFGLESLPLTVMGWGLDWIVLVARTTADWSQDWGGIPMAPAAALLLLVAGFLWTSLWQERWRLFGLVPLIAAIPIAFIAPRPAILIDPNGTTAAVRGADGRFAIIGLKANRFAAGTWLRADADPRPATDEVTEGVPCDPVGCVATLSNGMIAAVSLKPAAFADDCRLAQVVISRFATPARCNDVATVIDGDDLKRGGAHALYLHSDQGGEPAFRIETAYPATRRAFMPPAPQ</sequence>
<evidence type="ECO:0000256" key="1">
    <source>
        <dbReference type="ARBA" id="ARBA00004651"/>
    </source>
</evidence>
<dbReference type="PANTHER" id="PTHR30619:SF1">
    <property type="entry name" value="RECOMBINATION PROTEIN 2"/>
    <property type="match status" value="1"/>
</dbReference>
<evidence type="ECO:0000313" key="10">
    <source>
        <dbReference type="Proteomes" id="UP000199071"/>
    </source>
</evidence>
<comment type="subcellular location">
    <subcellularLocation>
        <location evidence="1">Cell membrane</location>
        <topology evidence="1">Multi-pass membrane protein</topology>
    </subcellularLocation>
</comment>
<keyword evidence="3 6" id="KW-0812">Transmembrane</keyword>
<evidence type="ECO:0000313" key="9">
    <source>
        <dbReference type="EMBL" id="SDB13063.1"/>
    </source>
</evidence>
<keyword evidence="5 6" id="KW-0472">Membrane</keyword>
<feature type="transmembrane region" description="Helical" evidence="6">
    <location>
        <begin position="507"/>
        <end position="527"/>
    </location>
</feature>
<dbReference type="InterPro" id="IPR052159">
    <property type="entry name" value="Competence_DNA_uptake"/>
</dbReference>
<feature type="transmembrane region" description="Helical" evidence="6">
    <location>
        <begin position="533"/>
        <end position="554"/>
    </location>
</feature>
<organism evidence="9 10">
    <name type="scientific">Bauldia litoralis</name>
    <dbReference type="NCBI Taxonomy" id="665467"/>
    <lineage>
        <taxon>Bacteria</taxon>
        <taxon>Pseudomonadati</taxon>
        <taxon>Pseudomonadota</taxon>
        <taxon>Alphaproteobacteria</taxon>
        <taxon>Hyphomicrobiales</taxon>
        <taxon>Kaistiaceae</taxon>
        <taxon>Bauldia</taxon>
    </lineage>
</organism>
<dbReference type="InterPro" id="IPR004477">
    <property type="entry name" value="ComEC_N"/>
</dbReference>
<evidence type="ECO:0000256" key="5">
    <source>
        <dbReference type="ARBA" id="ARBA00023136"/>
    </source>
</evidence>
<dbReference type="STRING" id="665467.SAMN02982931_00980"/>
<dbReference type="RefSeq" id="WP_175478294.1">
    <property type="nucleotide sequence ID" value="NZ_FMXQ01000002.1"/>
</dbReference>
<dbReference type="Pfam" id="PF13567">
    <property type="entry name" value="DUF4131"/>
    <property type="match status" value="1"/>
</dbReference>